<feature type="domain" description="N-acetyltransferase" evidence="1">
    <location>
        <begin position="3"/>
        <end position="163"/>
    </location>
</feature>
<sequence>MDISIRRAASSDLAGIWMILEPVIRAGGTYVFAQDSSKEKMLTYWLGNDKKTYVAEYEGRLVGTFYIKSNQPDFGDHICNAGFVVNPDFSGKGIGRAMGVFALREARRLGYLGMQFNFVIKSNDRAVRLWESLGFEILGEIPEAYRHPSLGLVPALIMYQALQ</sequence>
<dbReference type="PATRIC" id="fig|1727163.4.peg.1953"/>
<dbReference type="Pfam" id="PF00583">
    <property type="entry name" value="Acetyltransf_1"/>
    <property type="match status" value="1"/>
</dbReference>
<dbReference type="Proteomes" id="UP000073816">
    <property type="component" value="Chromosome"/>
</dbReference>
<dbReference type="EMBL" id="CP012836">
    <property type="protein sequence ID" value="AMQ56624.1"/>
    <property type="molecule type" value="Genomic_DNA"/>
</dbReference>
<reference evidence="3" key="1">
    <citation type="submission" date="2015-09" db="EMBL/GenBank/DDBJ databases">
        <title>Complete sequence of Algoriphagus sp. M8-2.</title>
        <authorList>
            <person name="Shintani M."/>
        </authorList>
    </citation>
    <scope>NUCLEOTIDE SEQUENCE [LARGE SCALE GENOMIC DNA]</scope>
    <source>
        <strain evidence="3">M8-2</strain>
    </source>
</reference>
<dbReference type="PANTHER" id="PTHR43138:SF1">
    <property type="entry name" value="N-ACETYLTRANSFERASE ACA1"/>
    <property type="match status" value="1"/>
</dbReference>
<dbReference type="Gene3D" id="3.40.630.30">
    <property type="match status" value="1"/>
</dbReference>
<dbReference type="STRING" id="1727163.AO498_09350"/>
<dbReference type="AlphaFoldDB" id="A0A142ENB9"/>
<dbReference type="InterPro" id="IPR016181">
    <property type="entry name" value="Acyl_CoA_acyltransferase"/>
</dbReference>
<dbReference type="PANTHER" id="PTHR43138">
    <property type="entry name" value="ACETYLTRANSFERASE, GNAT FAMILY"/>
    <property type="match status" value="1"/>
</dbReference>
<gene>
    <name evidence="2" type="ORF">AO498_09350</name>
</gene>
<dbReference type="SUPFAM" id="SSF55729">
    <property type="entry name" value="Acyl-CoA N-acyltransferases (Nat)"/>
    <property type="match status" value="1"/>
</dbReference>
<evidence type="ECO:0000313" key="2">
    <source>
        <dbReference type="EMBL" id="AMQ56624.1"/>
    </source>
</evidence>
<organism evidence="2 3">
    <name type="scientific">Algoriphagus sanaruensis</name>
    <dbReference type="NCBI Taxonomy" id="1727163"/>
    <lineage>
        <taxon>Bacteria</taxon>
        <taxon>Pseudomonadati</taxon>
        <taxon>Bacteroidota</taxon>
        <taxon>Cytophagia</taxon>
        <taxon>Cytophagales</taxon>
        <taxon>Cyclobacteriaceae</taxon>
        <taxon>Algoriphagus</taxon>
    </lineage>
</organism>
<dbReference type="KEGG" id="alm:AO498_09350"/>
<protein>
    <submittedName>
        <fullName evidence="2">Acetyltransferase</fullName>
    </submittedName>
</protein>
<keyword evidence="3" id="KW-1185">Reference proteome</keyword>
<name>A0A142ENB9_9BACT</name>
<dbReference type="PROSITE" id="PS51186">
    <property type="entry name" value="GNAT"/>
    <property type="match status" value="1"/>
</dbReference>
<dbReference type="CDD" id="cd04301">
    <property type="entry name" value="NAT_SF"/>
    <property type="match status" value="1"/>
</dbReference>
<dbReference type="InterPro" id="IPR000182">
    <property type="entry name" value="GNAT_dom"/>
</dbReference>
<reference evidence="2 3" key="2">
    <citation type="journal article" date="2016" name="Genome Announc.">
        <title>Complete Genome Sequence of Algoriphagus sp. Strain M8-2, Isolated from a Brackish Lake.</title>
        <authorList>
            <person name="Muraguchi Y."/>
            <person name="Kushimoto K."/>
            <person name="Ohtsubo Y."/>
            <person name="Suzuki T."/>
            <person name="Dohra H."/>
            <person name="Kimbara K."/>
            <person name="Shintani M."/>
        </authorList>
    </citation>
    <scope>NUCLEOTIDE SEQUENCE [LARGE SCALE GENOMIC DNA]</scope>
    <source>
        <strain evidence="2 3">M8-2</strain>
    </source>
</reference>
<dbReference type="RefSeq" id="WP_067546473.1">
    <property type="nucleotide sequence ID" value="NZ_CP012836.1"/>
</dbReference>
<accession>A0A142ENB9</accession>
<dbReference type="OrthoDB" id="5319888at2"/>
<evidence type="ECO:0000259" key="1">
    <source>
        <dbReference type="PROSITE" id="PS51186"/>
    </source>
</evidence>
<dbReference type="GO" id="GO:0016747">
    <property type="term" value="F:acyltransferase activity, transferring groups other than amino-acyl groups"/>
    <property type="evidence" value="ECO:0007669"/>
    <property type="project" value="InterPro"/>
</dbReference>
<dbReference type="InterPro" id="IPR052742">
    <property type="entry name" value="Mito_N-acetyltransferase"/>
</dbReference>
<keyword evidence="2" id="KW-0808">Transferase</keyword>
<evidence type="ECO:0000313" key="3">
    <source>
        <dbReference type="Proteomes" id="UP000073816"/>
    </source>
</evidence>
<proteinExistence type="predicted"/>